<proteinExistence type="predicted"/>
<organism evidence="1 2">
    <name type="scientific">Colletotrichum truncatum</name>
    <name type="common">Anthracnose fungus</name>
    <name type="synonym">Colletotrichum capsici</name>
    <dbReference type="NCBI Taxonomy" id="5467"/>
    <lineage>
        <taxon>Eukaryota</taxon>
        <taxon>Fungi</taxon>
        <taxon>Dikarya</taxon>
        <taxon>Ascomycota</taxon>
        <taxon>Pezizomycotina</taxon>
        <taxon>Sordariomycetes</taxon>
        <taxon>Hypocreomycetidae</taxon>
        <taxon>Glomerellales</taxon>
        <taxon>Glomerellaceae</taxon>
        <taxon>Colletotrichum</taxon>
        <taxon>Colletotrichum truncatum species complex</taxon>
    </lineage>
</organism>
<evidence type="ECO:0000313" key="1">
    <source>
        <dbReference type="EMBL" id="KAL0933874.1"/>
    </source>
</evidence>
<reference evidence="1 2" key="1">
    <citation type="journal article" date="2020" name="Phytopathology">
        <title>Genome Sequence Resources of Colletotrichum truncatum, C. plurivorum, C. musicola, and C. sojae: Four Species Pathogenic to Soybean (Glycine max).</title>
        <authorList>
            <person name="Rogerio F."/>
            <person name="Boufleur T.R."/>
            <person name="Ciampi-Guillardi M."/>
            <person name="Sukno S.A."/>
            <person name="Thon M.R."/>
            <person name="Massola Junior N.S."/>
            <person name="Baroncelli R."/>
        </authorList>
    </citation>
    <scope>NUCLEOTIDE SEQUENCE [LARGE SCALE GENOMIC DNA]</scope>
    <source>
        <strain evidence="1 2">CMES1059</strain>
    </source>
</reference>
<name>A0ACC3YPP3_COLTU</name>
<evidence type="ECO:0000313" key="2">
    <source>
        <dbReference type="Proteomes" id="UP000805649"/>
    </source>
</evidence>
<accession>A0ACC3YPP3</accession>
<dbReference type="Proteomes" id="UP000805649">
    <property type="component" value="Unassembled WGS sequence"/>
</dbReference>
<comment type="caution">
    <text evidence="1">The sequence shown here is derived from an EMBL/GenBank/DDBJ whole genome shotgun (WGS) entry which is preliminary data.</text>
</comment>
<protein>
    <submittedName>
        <fullName evidence="1">Uncharacterized protein</fullName>
    </submittedName>
</protein>
<sequence length="296" mass="32769">MAIYESGIAAIVRMVIVLLVTIPVLILFGLSLRKPGYSQDNTRRWVNFTKPALGFWGLSQALQIISVIIILAAGLGSTYEYDHDAAVTVLVYLAALFEYWAHACIFLAQFYLAHALTQLRGEDYLRASAYRKGRIVALITASLIAILAFVFFCLALSVSFDSSYRSSSGRRLRRLVAQSLDVACLGLLVLSAIGAVVYSAKSRKKALGSSVHKAANILVTISSLWLVRVVWLILSWFFGGRGYYYGFIIIVILDIFAGIILTFSILTMLYLLATRPVYGMSRAEDRRKLSQGQQSV</sequence>
<gene>
    <name evidence="1" type="ORF">CTRU02_210673</name>
</gene>
<keyword evidence="2" id="KW-1185">Reference proteome</keyword>
<dbReference type="EMBL" id="VUJX02000007">
    <property type="protein sequence ID" value="KAL0933874.1"/>
    <property type="molecule type" value="Genomic_DNA"/>
</dbReference>